<keyword evidence="9" id="KW-0482">Metalloprotease</keyword>
<keyword evidence="13" id="KW-1185">Reference proteome</keyword>
<feature type="domain" description="Peptidase M14" evidence="11">
    <location>
        <begin position="59"/>
        <end position="350"/>
    </location>
</feature>
<evidence type="ECO:0000259" key="11">
    <source>
        <dbReference type="PROSITE" id="PS52035"/>
    </source>
</evidence>
<evidence type="ECO:0000256" key="6">
    <source>
        <dbReference type="ARBA" id="ARBA00022729"/>
    </source>
</evidence>
<keyword evidence="3" id="KW-0121">Carboxypeptidase</keyword>
<evidence type="ECO:0000256" key="5">
    <source>
        <dbReference type="ARBA" id="ARBA00022723"/>
    </source>
</evidence>
<sequence>MYMYSSNQRRRPGKKTHEDLKNHWEGKWLEPGELSTLMISSNVSRTHGNRFSLCLDFKKFNAFEEIEEYLRIAADENPERVKLLQIGRSHENRSLTVLQIGHEGPALWIDAGIHAREWISVAVALKFIDQLVKHGGPNVTFYIMPVVNPDGYSYSMTKERFWRKNRKAPQCGDSSECCQGVDLNRNFDSNFKSSPGPCSDIHPGAFPFSEPETRAIRDFLTHRNLKLFLTLHSYGQMLLLPRDIPFDHPTRLLALRASSVLKAVHGSEYVVGTSKEVFNSSSGGLAKDWAYEKLGVQYSYTIELRPESPREEFSKICGTNLQCGFLVNPKEIEGTFEETWEAVQVMVKQIVFESY</sequence>
<keyword evidence="6" id="KW-0732">Signal</keyword>
<comment type="caution">
    <text evidence="12">The sequence shown here is derived from an EMBL/GenBank/DDBJ whole genome shotgun (WGS) entry which is preliminary data.</text>
</comment>
<evidence type="ECO:0000256" key="7">
    <source>
        <dbReference type="ARBA" id="ARBA00022801"/>
    </source>
</evidence>
<keyword evidence="7" id="KW-0378">Hydrolase</keyword>
<dbReference type="SMART" id="SM00631">
    <property type="entry name" value="Zn_pept"/>
    <property type="match status" value="1"/>
</dbReference>
<dbReference type="Pfam" id="PF00246">
    <property type="entry name" value="Peptidase_M14"/>
    <property type="match status" value="1"/>
</dbReference>
<feature type="active site" description="Proton donor/acceptor" evidence="10">
    <location>
        <position position="303"/>
    </location>
</feature>
<keyword evidence="8" id="KW-0862">Zinc</keyword>
<dbReference type="GO" id="GO:0008270">
    <property type="term" value="F:zinc ion binding"/>
    <property type="evidence" value="ECO:0007669"/>
    <property type="project" value="InterPro"/>
</dbReference>
<dbReference type="InterPro" id="IPR057246">
    <property type="entry name" value="CARBOXYPEPT_ZN_1"/>
</dbReference>
<dbReference type="InterPro" id="IPR000834">
    <property type="entry name" value="Peptidase_M14"/>
</dbReference>
<dbReference type="PANTHER" id="PTHR11705:SF91">
    <property type="entry name" value="FI01817P-RELATED"/>
    <property type="match status" value="1"/>
</dbReference>
<evidence type="ECO:0000256" key="9">
    <source>
        <dbReference type="ARBA" id="ARBA00023049"/>
    </source>
</evidence>
<dbReference type="AlphaFoldDB" id="A0AA39HLT0"/>
<dbReference type="PROSITE" id="PS52035">
    <property type="entry name" value="PEPTIDASE_M14"/>
    <property type="match status" value="1"/>
</dbReference>
<name>A0AA39HLT0_9BILA</name>
<organism evidence="12 13">
    <name type="scientific">Steinernema hermaphroditum</name>
    <dbReference type="NCBI Taxonomy" id="289476"/>
    <lineage>
        <taxon>Eukaryota</taxon>
        <taxon>Metazoa</taxon>
        <taxon>Ecdysozoa</taxon>
        <taxon>Nematoda</taxon>
        <taxon>Chromadorea</taxon>
        <taxon>Rhabditida</taxon>
        <taxon>Tylenchina</taxon>
        <taxon>Panagrolaimomorpha</taxon>
        <taxon>Strongyloidoidea</taxon>
        <taxon>Steinernematidae</taxon>
        <taxon>Steinernema</taxon>
    </lineage>
</organism>
<evidence type="ECO:0000256" key="2">
    <source>
        <dbReference type="ARBA" id="ARBA00005988"/>
    </source>
</evidence>
<dbReference type="PROSITE" id="PS00132">
    <property type="entry name" value="CARBOXYPEPT_ZN_1"/>
    <property type="match status" value="1"/>
</dbReference>
<dbReference type="PANTHER" id="PTHR11705">
    <property type="entry name" value="PROTEASE FAMILY M14 CARBOXYPEPTIDASE A,B"/>
    <property type="match status" value="1"/>
</dbReference>
<dbReference type="GO" id="GO:0006508">
    <property type="term" value="P:proteolysis"/>
    <property type="evidence" value="ECO:0007669"/>
    <property type="project" value="UniProtKB-KW"/>
</dbReference>
<evidence type="ECO:0000256" key="4">
    <source>
        <dbReference type="ARBA" id="ARBA00022670"/>
    </source>
</evidence>
<keyword evidence="5" id="KW-0479">Metal-binding</keyword>
<dbReference type="GO" id="GO:0005615">
    <property type="term" value="C:extracellular space"/>
    <property type="evidence" value="ECO:0007669"/>
    <property type="project" value="TreeGrafter"/>
</dbReference>
<dbReference type="FunFam" id="3.40.630.10:FF:000084">
    <property type="entry name" value="Carboxypeptidase B2"/>
    <property type="match status" value="1"/>
</dbReference>
<protein>
    <recommendedName>
        <fullName evidence="11">Peptidase M14 domain-containing protein</fullName>
    </recommendedName>
</protein>
<evidence type="ECO:0000256" key="3">
    <source>
        <dbReference type="ARBA" id="ARBA00022645"/>
    </source>
</evidence>
<evidence type="ECO:0000256" key="1">
    <source>
        <dbReference type="ARBA" id="ARBA00001947"/>
    </source>
</evidence>
<dbReference type="SUPFAM" id="SSF53187">
    <property type="entry name" value="Zn-dependent exopeptidases"/>
    <property type="match status" value="1"/>
</dbReference>
<accession>A0AA39HLT0</accession>
<keyword evidence="4" id="KW-0645">Protease</keyword>
<evidence type="ECO:0000256" key="8">
    <source>
        <dbReference type="ARBA" id="ARBA00022833"/>
    </source>
</evidence>
<proteinExistence type="inferred from homology"/>
<dbReference type="Gene3D" id="3.40.630.10">
    <property type="entry name" value="Zn peptidases"/>
    <property type="match status" value="1"/>
</dbReference>
<comment type="similarity">
    <text evidence="2 10">Belongs to the peptidase M14 family.</text>
</comment>
<dbReference type="EMBL" id="JAUCMV010000003">
    <property type="protein sequence ID" value="KAK0407715.1"/>
    <property type="molecule type" value="Genomic_DNA"/>
</dbReference>
<dbReference type="PRINTS" id="PR00765">
    <property type="entry name" value="CRBOXYPTASEA"/>
</dbReference>
<gene>
    <name evidence="12" type="ORF">QR680_003546</name>
</gene>
<comment type="cofactor">
    <cofactor evidence="1">
        <name>Zn(2+)</name>
        <dbReference type="ChEBI" id="CHEBI:29105"/>
    </cofactor>
</comment>
<evidence type="ECO:0000313" key="13">
    <source>
        <dbReference type="Proteomes" id="UP001175271"/>
    </source>
</evidence>
<reference evidence="12" key="1">
    <citation type="submission" date="2023-06" db="EMBL/GenBank/DDBJ databases">
        <title>Genomic analysis of the entomopathogenic nematode Steinernema hermaphroditum.</title>
        <authorList>
            <person name="Schwarz E.M."/>
            <person name="Heppert J.K."/>
            <person name="Baniya A."/>
            <person name="Schwartz H.T."/>
            <person name="Tan C.-H."/>
            <person name="Antoshechkin I."/>
            <person name="Sternberg P.W."/>
            <person name="Goodrich-Blair H."/>
            <person name="Dillman A.R."/>
        </authorList>
    </citation>
    <scope>NUCLEOTIDE SEQUENCE</scope>
    <source>
        <strain evidence="12">PS9179</strain>
        <tissue evidence="12">Whole animal</tissue>
    </source>
</reference>
<evidence type="ECO:0000313" key="12">
    <source>
        <dbReference type="EMBL" id="KAK0407715.1"/>
    </source>
</evidence>
<dbReference type="Proteomes" id="UP001175271">
    <property type="component" value="Unassembled WGS sequence"/>
</dbReference>
<dbReference type="GO" id="GO:0004181">
    <property type="term" value="F:metallocarboxypeptidase activity"/>
    <property type="evidence" value="ECO:0007669"/>
    <property type="project" value="InterPro"/>
</dbReference>
<evidence type="ECO:0000256" key="10">
    <source>
        <dbReference type="PROSITE-ProRule" id="PRU01379"/>
    </source>
</evidence>